<organism evidence="3 4">
    <name type="scientific">Virgibacillus phasianinus</name>
    <dbReference type="NCBI Taxonomy" id="2017483"/>
    <lineage>
        <taxon>Bacteria</taxon>
        <taxon>Bacillati</taxon>
        <taxon>Bacillota</taxon>
        <taxon>Bacilli</taxon>
        <taxon>Bacillales</taxon>
        <taxon>Bacillaceae</taxon>
        <taxon>Virgibacillus</taxon>
    </lineage>
</organism>
<protein>
    <submittedName>
        <fullName evidence="3">Uncharacterized protein</fullName>
    </submittedName>
</protein>
<dbReference type="EMBL" id="CP022315">
    <property type="protein sequence ID" value="ASK62909.1"/>
    <property type="molecule type" value="Genomic_DNA"/>
</dbReference>
<dbReference type="KEGG" id="vil:CFK37_12525"/>
<evidence type="ECO:0000256" key="1">
    <source>
        <dbReference type="SAM" id="MobiDB-lite"/>
    </source>
</evidence>
<reference evidence="3 4" key="1">
    <citation type="submission" date="2017-07" db="EMBL/GenBank/DDBJ databases">
        <title>Virgibacillus sp. LM2416.</title>
        <authorList>
            <person name="Tak E.J."/>
            <person name="Bae J.-W."/>
        </authorList>
    </citation>
    <scope>NUCLEOTIDE SEQUENCE [LARGE SCALE GENOMIC DNA]</scope>
    <source>
        <strain evidence="3 4">LM2416</strain>
    </source>
</reference>
<feature type="region of interest" description="Disordered" evidence="1">
    <location>
        <begin position="35"/>
        <end position="88"/>
    </location>
</feature>
<evidence type="ECO:0000313" key="3">
    <source>
        <dbReference type="EMBL" id="ASK62909.1"/>
    </source>
</evidence>
<keyword evidence="2" id="KW-1133">Transmembrane helix</keyword>
<dbReference type="AlphaFoldDB" id="A0A220U464"/>
<proteinExistence type="predicted"/>
<accession>A0A220U464</accession>
<evidence type="ECO:0000256" key="2">
    <source>
        <dbReference type="SAM" id="Phobius"/>
    </source>
</evidence>
<gene>
    <name evidence="3" type="ORF">CFK37_12525</name>
</gene>
<dbReference type="OrthoDB" id="2991071at2"/>
<name>A0A220U464_9BACI</name>
<sequence length="88" mass="8937">MEKNAMWVPLLASVGVGAATYYTMTKNNQSLGQTMQQVVPLVSQMSNTNGGSGGNSSNSSNSNNSAISGSNNGGGSNDQQTLGPYGMS</sequence>
<feature type="compositionally biased region" description="Low complexity" evidence="1">
    <location>
        <begin position="55"/>
        <end position="70"/>
    </location>
</feature>
<dbReference type="Proteomes" id="UP000198312">
    <property type="component" value="Chromosome"/>
</dbReference>
<keyword evidence="4" id="KW-1185">Reference proteome</keyword>
<evidence type="ECO:0000313" key="4">
    <source>
        <dbReference type="Proteomes" id="UP000198312"/>
    </source>
</evidence>
<feature type="transmembrane region" description="Helical" evidence="2">
    <location>
        <begin position="6"/>
        <end position="24"/>
    </location>
</feature>
<keyword evidence="2" id="KW-0812">Transmembrane</keyword>
<keyword evidence="2" id="KW-0472">Membrane</keyword>